<name>A0ABQ1EU73_SPHSA</name>
<proteinExistence type="predicted"/>
<evidence type="ECO:0000313" key="2">
    <source>
        <dbReference type="Proteomes" id="UP000628109"/>
    </source>
</evidence>
<gene>
    <name evidence="1" type="ORF">GCM10019071_14570</name>
</gene>
<sequence length="223" mass="24600">MEAGPVLVRTDMLSFTWHAGLSVSQKQKSIASLHEAARTSLGCSSLLEVSSKSVDPVGIALSAFNLSMYHPAIDSTVSVECAFQAGKVFRDGGPYLDLLHMSSRDAKRDPRIRGDSPLVAFRYCQMDWPLEPQTAFYDWLYINALREKPALSQQVMGYSAFTDIEFNPQQSINCQAYSVALFAALTKRGMIADVASQDAFLNCLRGSRISNARQDEARQGSLF</sequence>
<dbReference type="Proteomes" id="UP000628109">
    <property type="component" value="Unassembled WGS sequence"/>
</dbReference>
<accession>A0ABQ1EU73</accession>
<dbReference type="Pfam" id="PF22397">
    <property type="entry name" value="NADAR-DarT1"/>
    <property type="match status" value="1"/>
</dbReference>
<dbReference type="InterPro" id="IPR053913">
    <property type="entry name" value="NADAR-DarT1"/>
</dbReference>
<protein>
    <submittedName>
        <fullName evidence="1">Uncharacterized protein</fullName>
    </submittedName>
</protein>
<organism evidence="1 2">
    <name type="scientific">Sphingobium fuliginis (strain ATCC 27551)</name>
    <dbReference type="NCBI Taxonomy" id="336203"/>
    <lineage>
        <taxon>Bacteria</taxon>
        <taxon>Pseudomonadati</taxon>
        <taxon>Pseudomonadota</taxon>
        <taxon>Alphaproteobacteria</taxon>
        <taxon>Sphingomonadales</taxon>
        <taxon>Sphingomonadaceae</taxon>
        <taxon>Sphingobium</taxon>
    </lineage>
</organism>
<comment type="caution">
    <text evidence="1">The sequence shown here is derived from an EMBL/GenBank/DDBJ whole genome shotgun (WGS) entry which is preliminary data.</text>
</comment>
<reference evidence="2" key="1">
    <citation type="journal article" date="2019" name="Int. J. Syst. Evol. Microbiol.">
        <title>The Global Catalogue of Microorganisms (GCM) 10K type strain sequencing project: providing services to taxonomists for standard genome sequencing and annotation.</title>
        <authorList>
            <consortium name="The Broad Institute Genomics Platform"/>
            <consortium name="The Broad Institute Genome Sequencing Center for Infectious Disease"/>
            <person name="Wu L."/>
            <person name="Ma J."/>
        </authorList>
    </citation>
    <scope>NUCLEOTIDE SEQUENCE [LARGE SCALE GENOMIC DNA]</scope>
    <source>
        <strain evidence="2">CCM 7327</strain>
    </source>
</reference>
<keyword evidence="2" id="KW-1185">Reference proteome</keyword>
<evidence type="ECO:0000313" key="1">
    <source>
        <dbReference type="EMBL" id="GFZ86276.1"/>
    </source>
</evidence>
<dbReference type="EMBL" id="BMDU01000002">
    <property type="protein sequence ID" value="GFZ86276.1"/>
    <property type="molecule type" value="Genomic_DNA"/>
</dbReference>